<dbReference type="InterPro" id="IPR001878">
    <property type="entry name" value="Znf_CCHC"/>
</dbReference>
<feature type="domain" description="CCHC-type" evidence="2">
    <location>
        <begin position="252"/>
        <end position="268"/>
    </location>
</feature>
<feature type="region of interest" description="Disordered" evidence="1">
    <location>
        <begin position="368"/>
        <end position="392"/>
    </location>
</feature>
<dbReference type="EMBL" id="CM035441">
    <property type="protein sequence ID" value="KAH7281655.1"/>
    <property type="molecule type" value="Genomic_DNA"/>
</dbReference>
<feature type="compositionally biased region" description="Polar residues" evidence="1">
    <location>
        <begin position="368"/>
        <end position="378"/>
    </location>
</feature>
<reference evidence="3" key="1">
    <citation type="submission" date="2021-08" db="EMBL/GenBank/DDBJ databases">
        <title>WGS assembly of Ceratopteris richardii.</title>
        <authorList>
            <person name="Marchant D.B."/>
            <person name="Chen G."/>
            <person name="Jenkins J."/>
            <person name="Shu S."/>
            <person name="Leebens-Mack J."/>
            <person name="Grimwood J."/>
            <person name="Schmutz J."/>
            <person name="Soltis P."/>
            <person name="Soltis D."/>
            <person name="Chen Z.-H."/>
        </authorList>
    </citation>
    <scope>NUCLEOTIDE SEQUENCE</scope>
    <source>
        <strain evidence="3">Whitten #5841</strain>
        <tissue evidence="3">Leaf</tissue>
    </source>
</reference>
<sequence>METLVRKMGANAPNEVTLKRRFIAGLRDSSAQQHISLSRPATSVAAKDVARMWEEVQLGQQQRQELLFELMLGTNAGPISGTTQANPVATPPAFMAATNTPQEVKPVFTEERIIEIVAQAVKATTPTHETYAVRQEVALEPNQGVFRSNIFCAKCRGYGHMVSECPTVSRLYVESRIFCNFCKRNNHTKDQCRDKGRWINNRNYAYQGLPGQSEPPVPRWGPRPTYAYGGQGQASGYQRLEPQNQRRTGPPECCRCGCLGHIQAHCPNARKQEDFTPMCRYCSREGHNDVDCPQQRNDYGQGQRGADTSTYAQLQPQPTMQPQGRVPNTGVVIRELDPRASTSTHHVEANQGKEKVKEPMVVVVSRTQEYTRGNSVQVNDDDETHRQRDLEEDGVYHYWAQNRSNTNASKL</sequence>
<feature type="domain" description="CCHC-type" evidence="2">
    <location>
        <begin position="278"/>
        <end position="294"/>
    </location>
</feature>
<feature type="domain" description="CCHC-type" evidence="2">
    <location>
        <begin position="178"/>
        <end position="194"/>
    </location>
</feature>
<evidence type="ECO:0000259" key="2">
    <source>
        <dbReference type="SMART" id="SM00343"/>
    </source>
</evidence>
<dbReference type="AlphaFoldDB" id="A0A8T2QDI1"/>
<evidence type="ECO:0000256" key="1">
    <source>
        <dbReference type="SAM" id="MobiDB-lite"/>
    </source>
</evidence>
<accession>A0A8T2QDI1</accession>
<dbReference type="Proteomes" id="UP000825935">
    <property type="component" value="Chromosome 36"/>
</dbReference>
<protein>
    <recommendedName>
        <fullName evidence="2">CCHC-type domain-containing protein</fullName>
    </recommendedName>
</protein>
<dbReference type="SMART" id="SM00343">
    <property type="entry name" value="ZnF_C2HC"/>
    <property type="match status" value="4"/>
</dbReference>
<dbReference type="PANTHER" id="PTHR40389">
    <property type="entry name" value="ENDOGENOUS RETROVIRUS GROUP K MEMBER 24 GAG POLYPROTEIN-RELATED"/>
    <property type="match status" value="1"/>
</dbReference>
<dbReference type="InterPro" id="IPR036875">
    <property type="entry name" value="Znf_CCHC_sf"/>
</dbReference>
<organism evidence="3 4">
    <name type="scientific">Ceratopteris richardii</name>
    <name type="common">Triangle waterfern</name>
    <dbReference type="NCBI Taxonomy" id="49495"/>
    <lineage>
        <taxon>Eukaryota</taxon>
        <taxon>Viridiplantae</taxon>
        <taxon>Streptophyta</taxon>
        <taxon>Embryophyta</taxon>
        <taxon>Tracheophyta</taxon>
        <taxon>Polypodiopsida</taxon>
        <taxon>Polypodiidae</taxon>
        <taxon>Polypodiales</taxon>
        <taxon>Pteridineae</taxon>
        <taxon>Pteridaceae</taxon>
        <taxon>Parkerioideae</taxon>
        <taxon>Ceratopteris</taxon>
    </lineage>
</organism>
<evidence type="ECO:0000313" key="3">
    <source>
        <dbReference type="EMBL" id="KAH7281655.1"/>
    </source>
</evidence>
<gene>
    <name evidence="3" type="ORF">KP509_36G056900</name>
</gene>
<dbReference type="GO" id="GO:0008270">
    <property type="term" value="F:zinc ion binding"/>
    <property type="evidence" value="ECO:0007669"/>
    <property type="project" value="InterPro"/>
</dbReference>
<dbReference type="OrthoDB" id="2005557at2759"/>
<dbReference type="SUPFAM" id="SSF57756">
    <property type="entry name" value="Retrovirus zinc finger-like domains"/>
    <property type="match status" value="2"/>
</dbReference>
<proteinExistence type="predicted"/>
<dbReference type="Gene3D" id="4.10.60.10">
    <property type="entry name" value="Zinc finger, CCHC-type"/>
    <property type="match status" value="2"/>
</dbReference>
<dbReference type="PANTHER" id="PTHR40389:SF3">
    <property type="entry name" value="IGE-BINDING PROTEIN"/>
    <property type="match status" value="1"/>
</dbReference>
<comment type="caution">
    <text evidence="3">The sequence shown here is derived from an EMBL/GenBank/DDBJ whole genome shotgun (WGS) entry which is preliminary data.</text>
</comment>
<dbReference type="InterPro" id="IPR050195">
    <property type="entry name" value="Primate_lentivir_Gag_pol-like"/>
</dbReference>
<keyword evidence="4" id="KW-1185">Reference proteome</keyword>
<name>A0A8T2QDI1_CERRI</name>
<evidence type="ECO:0000313" key="4">
    <source>
        <dbReference type="Proteomes" id="UP000825935"/>
    </source>
</evidence>
<feature type="domain" description="CCHC-type" evidence="2">
    <location>
        <begin position="151"/>
        <end position="167"/>
    </location>
</feature>
<dbReference type="GO" id="GO:0003676">
    <property type="term" value="F:nucleic acid binding"/>
    <property type="evidence" value="ECO:0007669"/>
    <property type="project" value="InterPro"/>
</dbReference>